<accession>A0A835R1N1</accession>
<evidence type="ECO:0000313" key="1">
    <source>
        <dbReference type="EMBL" id="KAG0482719.1"/>
    </source>
</evidence>
<organism evidence="1 2">
    <name type="scientific">Vanilla planifolia</name>
    <name type="common">Vanilla</name>
    <dbReference type="NCBI Taxonomy" id="51239"/>
    <lineage>
        <taxon>Eukaryota</taxon>
        <taxon>Viridiplantae</taxon>
        <taxon>Streptophyta</taxon>
        <taxon>Embryophyta</taxon>
        <taxon>Tracheophyta</taxon>
        <taxon>Spermatophyta</taxon>
        <taxon>Magnoliopsida</taxon>
        <taxon>Liliopsida</taxon>
        <taxon>Asparagales</taxon>
        <taxon>Orchidaceae</taxon>
        <taxon>Vanilloideae</taxon>
        <taxon>Vanilleae</taxon>
        <taxon>Vanilla</taxon>
    </lineage>
</organism>
<evidence type="ECO:0000313" key="2">
    <source>
        <dbReference type="Proteomes" id="UP000639772"/>
    </source>
</evidence>
<comment type="caution">
    <text evidence="1">The sequence shown here is derived from an EMBL/GenBank/DDBJ whole genome shotgun (WGS) entry which is preliminary data.</text>
</comment>
<protein>
    <submittedName>
        <fullName evidence="1">Uncharacterized protein</fullName>
    </submittedName>
</protein>
<reference evidence="1 2" key="1">
    <citation type="journal article" date="2020" name="Nat. Food">
        <title>A phased Vanilla planifolia genome enables genetic improvement of flavour and production.</title>
        <authorList>
            <person name="Hasing T."/>
            <person name="Tang H."/>
            <person name="Brym M."/>
            <person name="Khazi F."/>
            <person name="Huang T."/>
            <person name="Chambers A.H."/>
        </authorList>
    </citation>
    <scope>NUCLEOTIDE SEQUENCE [LARGE SCALE GENOMIC DNA]</scope>
    <source>
        <tissue evidence="1">Leaf</tissue>
    </source>
</reference>
<proteinExistence type="predicted"/>
<sequence>MPEQDPVINGTISQLQVRRSDQLRPLFHRLLEWSGPVLQSKLKNGTQPRFPLLKLRRWLFQRRDGTKLQHRFPQPVGTDCDKARDLLFG</sequence>
<dbReference type="Proteomes" id="UP000639772">
    <property type="component" value="Unassembled WGS sequence"/>
</dbReference>
<gene>
    <name evidence="1" type="ORF">HPP92_010803</name>
</gene>
<dbReference type="AlphaFoldDB" id="A0A835R1N1"/>
<dbReference type="EMBL" id="JADCNM010000005">
    <property type="protein sequence ID" value="KAG0482719.1"/>
    <property type="molecule type" value="Genomic_DNA"/>
</dbReference>
<name>A0A835R1N1_VANPL</name>